<evidence type="ECO:0000256" key="3">
    <source>
        <dbReference type="SAM" id="Phobius"/>
    </source>
</evidence>
<evidence type="ECO:0000313" key="5">
    <source>
        <dbReference type="Proteomes" id="UP000261660"/>
    </source>
</evidence>
<dbReference type="GeneTree" id="ENSGT00940000174577"/>
<dbReference type="Ensembl" id="ENSLBET00000038241.1">
    <property type="protein sequence ID" value="ENSLBEP00000036709.1"/>
    <property type="gene ID" value="ENSLBEG00000027447.1"/>
</dbReference>
<feature type="transmembrane region" description="Helical" evidence="3">
    <location>
        <begin position="17"/>
        <end position="39"/>
    </location>
</feature>
<dbReference type="AlphaFoldDB" id="A0A3Q3GYZ3"/>
<organism evidence="4 5">
    <name type="scientific">Labrus bergylta</name>
    <name type="common">ballan wrasse</name>
    <dbReference type="NCBI Taxonomy" id="56723"/>
    <lineage>
        <taxon>Eukaryota</taxon>
        <taxon>Metazoa</taxon>
        <taxon>Chordata</taxon>
        <taxon>Craniata</taxon>
        <taxon>Vertebrata</taxon>
        <taxon>Euteleostomi</taxon>
        <taxon>Actinopterygii</taxon>
        <taxon>Neopterygii</taxon>
        <taxon>Teleostei</taxon>
        <taxon>Neoteleostei</taxon>
        <taxon>Acanthomorphata</taxon>
        <taxon>Eupercaria</taxon>
        <taxon>Labriformes</taxon>
        <taxon>Labridae</taxon>
        <taxon>Labrus</taxon>
    </lineage>
</organism>
<dbReference type="GO" id="GO:0005886">
    <property type="term" value="C:plasma membrane"/>
    <property type="evidence" value="ECO:0007669"/>
    <property type="project" value="InterPro"/>
</dbReference>
<dbReference type="InParanoid" id="A0A3Q3GYZ3"/>
<comment type="subcellular location">
    <subcellularLocation>
        <location evidence="1">Membrane</location>
    </subcellularLocation>
</comment>
<evidence type="ECO:0000256" key="2">
    <source>
        <dbReference type="ARBA" id="ARBA00023136"/>
    </source>
</evidence>
<dbReference type="STRING" id="56723.ENSLBEP00000036709"/>
<keyword evidence="2 3" id="KW-0472">Membrane</keyword>
<accession>A0A3Q3GYZ3</accession>
<reference evidence="4" key="2">
    <citation type="submission" date="2025-09" db="UniProtKB">
        <authorList>
            <consortium name="Ensembl"/>
        </authorList>
    </citation>
    <scope>IDENTIFICATION</scope>
</reference>
<dbReference type="PANTHER" id="PTHR10264">
    <property type="entry name" value="BAND 7 PROTEIN-RELATED"/>
    <property type="match status" value="1"/>
</dbReference>
<dbReference type="PANTHER" id="PTHR10264:SF127">
    <property type="entry name" value="PODOCIN"/>
    <property type="match status" value="1"/>
</dbReference>
<dbReference type="InterPro" id="IPR043202">
    <property type="entry name" value="Band-7_stomatin-like"/>
</dbReference>
<keyword evidence="3" id="KW-0812">Transmembrane</keyword>
<sequence length="103" mass="12049">MLFFAGLKRKNLGVFEWMLMVFVLALVLFLFPLSIWFCVKVVREHERAVIFRMGHLLRGRPRGPGCHLLHLICYPICFTTELSQTVSSPCRTSTTMFFTFNQF</sequence>
<keyword evidence="5" id="KW-1185">Reference proteome</keyword>
<keyword evidence="3" id="KW-1133">Transmembrane helix</keyword>
<evidence type="ECO:0000256" key="1">
    <source>
        <dbReference type="ARBA" id="ARBA00004370"/>
    </source>
</evidence>
<protein>
    <submittedName>
        <fullName evidence="4">Uncharacterized protein</fullName>
    </submittedName>
</protein>
<name>A0A3Q3GYZ3_9LABR</name>
<evidence type="ECO:0000313" key="4">
    <source>
        <dbReference type="Ensembl" id="ENSLBEP00000036709.1"/>
    </source>
</evidence>
<reference evidence="4" key="1">
    <citation type="submission" date="2025-08" db="UniProtKB">
        <authorList>
            <consortium name="Ensembl"/>
        </authorList>
    </citation>
    <scope>IDENTIFICATION</scope>
</reference>
<dbReference type="Proteomes" id="UP000261660">
    <property type="component" value="Unplaced"/>
</dbReference>
<proteinExistence type="predicted"/>